<name>A0A0L8GQM5_OCTBM</name>
<feature type="domain" description="PiggyBac transposable element-derived protein" evidence="2">
    <location>
        <begin position="196"/>
        <end position="274"/>
    </location>
</feature>
<dbReference type="Pfam" id="PF13843">
    <property type="entry name" value="DDE_Tnp_1_7"/>
    <property type="match status" value="1"/>
</dbReference>
<protein>
    <recommendedName>
        <fullName evidence="2">PiggyBac transposable element-derived protein domain-containing protein</fullName>
    </recommendedName>
</protein>
<reference evidence="3" key="1">
    <citation type="submission" date="2015-07" db="EMBL/GenBank/DDBJ databases">
        <title>MeaNS - Measles Nucleotide Surveillance Program.</title>
        <authorList>
            <person name="Tran T."/>
            <person name="Druce J."/>
        </authorList>
    </citation>
    <scope>NUCLEOTIDE SEQUENCE</scope>
    <source>
        <strain evidence="3">UCB-OBI-ISO-001</strain>
        <tissue evidence="3">Gonad</tissue>
    </source>
</reference>
<evidence type="ECO:0000256" key="1">
    <source>
        <dbReference type="SAM" id="MobiDB-lite"/>
    </source>
</evidence>
<accession>A0A0L8GQM5</accession>
<feature type="compositionally biased region" description="Polar residues" evidence="1">
    <location>
        <begin position="37"/>
        <end position="49"/>
    </location>
</feature>
<gene>
    <name evidence="3" type="ORF">OCBIM_22029689mg</name>
</gene>
<feature type="region of interest" description="Disordered" evidence="1">
    <location>
        <begin position="1"/>
        <end position="100"/>
    </location>
</feature>
<dbReference type="STRING" id="37653.A0A0L8GQM5"/>
<dbReference type="PANTHER" id="PTHR46599">
    <property type="entry name" value="PIGGYBAC TRANSPOSABLE ELEMENT-DERIVED PROTEIN 4"/>
    <property type="match status" value="1"/>
</dbReference>
<evidence type="ECO:0000313" key="3">
    <source>
        <dbReference type="EMBL" id="KOF79288.1"/>
    </source>
</evidence>
<dbReference type="InterPro" id="IPR029526">
    <property type="entry name" value="PGBD"/>
</dbReference>
<dbReference type="PANTHER" id="PTHR46599:SF3">
    <property type="entry name" value="PIGGYBAC TRANSPOSABLE ELEMENT-DERIVED PROTEIN 4"/>
    <property type="match status" value="1"/>
</dbReference>
<feature type="compositionally biased region" description="Low complexity" evidence="1">
    <location>
        <begin position="67"/>
        <end position="100"/>
    </location>
</feature>
<proteinExistence type="predicted"/>
<sequence>MIQPRKSKRNPAASRTVTRHISESESEYSDALDKNYIANTSGNNISDTSSTDEDEQLVARGRKRQDSSLAPTSSAPTASTSNTWSNAATNPPNFPFTTTPRLKTELNTNTIEVIDQFLTDEFWTVLVEETNAYAMQILDQQQGKQDAPTGILGHLGQVVLSLMDEFLDKGYILYTDNYYNSVPLTKKEESEWIRSDKVVVCKWKDKRDVLIISNMHQVEMVDVINHNGKKSKKPNIVRDYNNGMSGVGRPDQKTLCWYKKIGLHIFEILIHNAHKVYCKVENIQMTLVKFRDNIVLHFLGEHIQKETPVPTVDFHYLEAIPPTEKKQRPTKPCRVCT</sequence>
<dbReference type="AlphaFoldDB" id="A0A0L8GQM5"/>
<dbReference type="EMBL" id="KQ420805">
    <property type="protein sequence ID" value="KOF79288.1"/>
    <property type="molecule type" value="Genomic_DNA"/>
</dbReference>
<evidence type="ECO:0000259" key="2">
    <source>
        <dbReference type="Pfam" id="PF13843"/>
    </source>
</evidence>
<organism evidence="3">
    <name type="scientific">Octopus bimaculoides</name>
    <name type="common">California two-spotted octopus</name>
    <dbReference type="NCBI Taxonomy" id="37653"/>
    <lineage>
        <taxon>Eukaryota</taxon>
        <taxon>Metazoa</taxon>
        <taxon>Spiralia</taxon>
        <taxon>Lophotrochozoa</taxon>
        <taxon>Mollusca</taxon>
        <taxon>Cephalopoda</taxon>
        <taxon>Coleoidea</taxon>
        <taxon>Octopodiformes</taxon>
        <taxon>Octopoda</taxon>
        <taxon>Incirrata</taxon>
        <taxon>Octopodidae</taxon>
        <taxon>Octopus</taxon>
    </lineage>
</organism>